<evidence type="ECO:0000256" key="2">
    <source>
        <dbReference type="ARBA" id="ARBA00022723"/>
    </source>
</evidence>
<dbReference type="PROSITE" id="PS00198">
    <property type="entry name" value="4FE4S_FER_1"/>
    <property type="match status" value="2"/>
</dbReference>
<evidence type="ECO:0000313" key="7">
    <source>
        <dbReference type="EMBL" id="HFT93690.1"/>
    </source>
</evidence>
<reference evidence="7" key="1">
    <citation type="journal article" date="2020" name="mSystems">
        <title>Genome- and Community-Level Interaction Insights into Carbon Utilization and Element Cycling Functions of Hydrothermarchaeota in Hydrothermal Sediment.</title>
        <authorList>
            <person name="Zhou Z."/>
            <person name="Liu Y."/>
            <person name="Xu W."/>
            <person name="Pan J."/>
            <person name="Luo Z.H."/>
            <person name="Li M."/>
        </authorList>
    </citation>
    <scope>NUCLEOTIDE SEQUENCE [LARGE SCALE GENOMIC DNA]</scope>
    <source>
        <strain evidence="7">SpSt-902</strain>
    </source>
</reference>
<dbReference type="Pfam" id="PF13237">
    <property type="entry name" value="Fer4_10"/>
    <property type="match status" value="1"/>
</dbReference>
<dbReference type="Pfam" id="PF02754">
    <property type="entry name" value="CCG"/>
    <property type="match status" value="2"/>
</dbReference>
<evidence type="ECO:0000256" key="5">
    <source>
        <dbReference type="ARBA" id="ARBA00023014"/>
    </source>
</evidence>
<evidence type="ECO:0000256" key="1">
    <source>
        <dbReference type="ARBA" id="ARBA00022485"/>
    </source>
</evidence>
<protein>
    <recommendedName>
        <fullName evidence="6">4Fe-4S ferredoxin-type domain-containing protein</fullName>
    </recommendedName>
</protein>
<accession>A0A7C3QSD8</accession>
<dbReference type="GO" id="GO:0016491">
    <property type="term" value="F:oxidoreductase activity"/>
    <property type="evidence" value="ECO:0007669"/>
    <property type="project" value="UniProtKB-ARBA"/>
</dbReference>
<dbReference type="PANTHER" id="PTHR32479:SF19">
    <property type="entry name" value="ANAEROBIC GLYCEROL-3-PHOSPHATE DEHYDROGENASE SUBUNIT C"/>
    <property type="match status" value="1"/>
</dbReference>
<dbReference type="PROSITE" id="PS51379">
    <property type="entry name" value="4FE4S_FER_2"/>
    <property type="match status" value="1"/>
</dbReference>
<dbReference type="InterPro" id="IPR017900">
    <property type="entry name" value="4Fe4S_Fe_S_CS"/>
</dbReference>
<dbReference type="SUPFAM" id="SSF54862">
    <property type="entry name" value="4Fe-4S ferredoxins"/>
    <property type="match status" value="1"/>
</dbReference>
<sequence length="422" mass="47544">MPEDGKMTDPLDSVWLRVADICNGCRRCFHLCPSFDTLFDLLDRPEIDGDARRLPPSSLSAAEDGCNYCKLCFNHCPYCPPHTYMLDFPDIMIRSRVRRRRASGIPRTDRLLSRTDAMGRLGTRFAGTINAAIRNPLLRRLGRRWAGIHESAPILPYAHETFMELYGKRRARRLTTQDASPYRVALFVTCLGNYQKPEIPEAMLRILDHHEIPVVVPGPLCCGMPFLDAGDLDSFRLQASKVRDLFLPYVRDGYQVVVPVPTCQLTLKKEFLQYGGEDDQSREGFLALSGQTWDFFQFLEKLLKEGLFRRDFKTSLGQISYHVACHLRDQNIGAPAREILGQIPDTRLLPVELCSGHGGTWGMKTENFPLARKKAGKTAEAMRDVRGETWSSDCPLAAHSLSSAGGMEITHPAVLLRKAYGI</sequence>
<keyword evidence="4" id="KW-0408">Iron</keyword>
<keyword evidence="2" id="KW-0479">Metal-binding</keyword>
<dbReference type="GO" id="GO:0051539">
    <property type="term" value="F:4 iron, 4 sulfur cluster binding"/>
    <property type="evidence" value="ECO:0007669"/>
    <property type="project" value="UniProtKB-KW"/>
</dbReference>
<name>A0A7C3QSD8_9BACT</name>
<gene>
    <name evidence="7" type="ORF">ENX03_07115</name>
</gene>
<evidence type="ECO:0000256" key="3">
    <source>
        <dbReference type="ARBA" id="ARBA00022737"/>
    </source>
</evidence>
<keyword evidence="1" id="KW-0004">4Fe-4S</keyword>
<dbReference type="EMBL" id="DTMM01000147">
    <property type="protein sequence ID" value="HFT93690.1"/>
    <property type="molecule type" value="Genomic_DNA"/>
</dbReference>
<dbReference type="PANTHER" id="PTHR32479">
    <property type="entry name" value="GLYCOLATE OXIDASE IRON-SULFUR SUBUNIT"/>
    <property type="match status" value="1"/>
</dbReference>
<proteinExistence type="predicted"/>
<keyword evidence="5" id="KW-0411">Iron-sulfur</keyword>
<evidence type="ECO:0000259" key="6">
    <source>
        <dbReference type="PROSITE" id="PS51379"/>
    </source>
</evidence>
<dbReference type="InterPro" id="IPR017896">
    <property type="entry name" value="4Fe4S_Fe-S-bd"/>
</dbReference>
<keyword evidence="3" id="KW-0677">Repeat</keyword>
<dbReference type="GO" id="GO:0046872">
    <property type="term" value="F:metal ion binding"/>
    <property type="evidence" value="ECO:0007669"/>
    <property type="project" value="UniProtKB-KW"/>
</dbReference>
<feature type="domain" description="4Fe-4S ferredoxin-type" evidence="6">
    <location>
        <begin position="12"/>
        <end position="44"/>
    </location>
</feature>
<dbReference type="Gene3D" id="3.30.70.20">
    <property type="match status" value="1"/>
</dbReference>
<comment type="caution">
    <text evidence="7">The sequence shown here is derived from an EMBL/GenBank/DDBJ whole genome shotgun (WGS) entry which is preliminary data.</text>
</comment>
<dbReference type="AlphaFoldDB" id="A0A7C3QSD8"/>
<dbReference type="InterPro" id="IPR004017">
    <property type="entry name" value="Cys_rich_dom"/>
</dbReference>
<evidence type="ECO:0000256" key="4">
    <source>
        <dbReference type="ARBA" id="ARBA00023004"/>
    </source>
</evidence>
<organism evidence="7">
    <name type="scientific">Leptospirillum ferriphilum</name>
    <dbReference type="NCBI Taxonomy" id="178606"/>
    <lineage>
        <taxon>Bacteria</taxon>
        <taxon>Pseudomonadati</taxon>
        <taxon>Nitrospirota</taxon>
        <taxon>Nitrospiria</taxon>
        <taxon>Nitrospirales</taxon>
        <taxon>Nitrospiraceae</taxon>
        <taxon>Leptospirillum</taxon>
    </lineage>
</organism>